<keyword evidence="1" id="KW-0175">Coiled coil</keyword>
<organism evidence="3 4">
    <name type="scientific">Aphanomyces astaci</name>
    <name type="common">Crayfish plague agent</name>
    <dbReference type="NCBI Taxonomy" id="112090"/>
    <lineage>
        <taxon>Eukaryota</taxon>
        <taxon>Sar</taxon>
        <taxon>Stramenopiles</taxon>
        <taxon>Oomycota</taxon>
        <taxon>Saprolegniomycetes</taxon>
        <taxon>Saprolegniales</taxon>
        <taxon>Verrucalvaceae</taxon>
        <taxon>Aphanomyces</taxon>
    </lineage>
</organism>
<evidence type="ECO:0000256" key="1">
    <source>
        <dbReference type="SAM" id="Coils"/>
    </source>
</evidence>
<feature type="compositionally biased region" description="Low complexity" evidence="2">
    <location>
        <begin position="330"/>
        <end position="352"/>
    </location>
</feature>
<proteinExistence type="predicted"/>
<dbReference type="VEuPathDB" id="FungiDB:H257_05445"/>
<protein>
    <submittedName>
        <fullName evidence="3">Uncharacterized protein</fullName>
    </submittedName>
</protein>
<feature type="region of interest" description="Disordered" evidence="2">
    <location>
        <begin position="329"/>
        <end position="352"/>
    </location>
</feature>
<feature type="non-terminal residue" evidence="3">
    <location>
        <position position="1"/>
    </location>
</feature>
<evidence type="ECO:0000313" key="3">
    <source>
        <dbReference type="EMBL" id="RHY18794.1"/>
    </source>
</evidence>
<dbReference type="EMBL" id="QUTA01004685">
    <property type="protein sequence ID" value="RHY18794.1"/>
    <property type="molecule type" value="Genomic_DNA"/>
</dbReference>
<sequence>SLHAVEKAFLAQKAQFHDDLKRAAKTSEDELNAHTAKMEARIQRDAMLKQLKHDMWQVEMELKTSRESARTSVQLIQDGKETEATLRRDLQLAHDTIDELKRHVHTTSLSLEVKLQEAEHEWTARHNVRMREVAAAKERMSAEKQVGLAAEDRLKHAEAELTRVRGELYAQKALVKANEAFSLPSVPSQVSPVNDHHQYHVVAAENAKLKEANVQATTIGQLESQIQDLHIQIDTLQKELLAARTNQTTTANNTSFVDTTSNCAITKQEGVIADLRKQLADALAQVDVLKAERNALMELSNQLTAENRKLQLGTDSSLALKQQVEAARATSSFTDTTTTTSTSSPPTTTMSDARLKLKHAKEVLALAGKKVEDLPGGRPMRAPSLVHR</sequence>
<reference evidence="3 4" key="1">
    <citation type="submission" date="2018-08" db="EMBL/GenBank/DDBJ databases">
        <title>Aphanomyces genome sequencing and annotation.</title>
        <authorList>
            <person name="Minardi D."/>
            <person name="Oidtmann B."/>
            <person name="Van Der Giezen M."/>
            <person name="Studholme D.J."/>
        </authorList>
    </citation>
    <scope>NUCLEOTIDE SEQUENCE [LARGE SCALE GENOMIC DNA]</scope>
    <source>
        <strain evidence="3 4">Yx</strain>
    </source>
</reference>
<comment type="caution">
    <text evidence="3">The sequence shown here is derived from an EMBL/GenBank/DDBJ whole genome shotgun (WGS) entry which is preliminary data.</text>
</comment>
<feature type="coiled-coil region" evidence="1">
    <location>
        <begin position="219"/>
        <end position="309"/>
    </location>
</feature>
<dbReference type="AlphaFoldDB" id="A0A397BIE2"/>
<evidence type="ECO:0000313" key="4">
    <source>
        <dbReference type="Proteomes" id="UP000266239"/>
    </source>
</evidence>
<evidence type="ECO:0000256" key="2">
    <source>
        <dbReference type="SAM" id="MobiDB-lite"/>
    </source>
</evidence>
<accession>A0A397BIE2</accession>
<gene>
    <name evidence="3" type="ORF">DYB25_011144</name>
</gene>
<dbReference type="Proteomes" id="UP000266239">
    <property type="component" value="Unassembled WGS sequence"/>
</dbReference>
<name>A0A397BIE2_APHAT</name>